<dbReference type="InterPro" id="IPR027417">
    <property type="entry name" value="P-loop_NTPase"/>
</dbReference>
<gene>
    <name evidence="6" type="ORF">SAMN04488035_1593</name>
</gene>
<dbReference type="InterPro" id="IPR017871">
    <property type="entry name" value="ABC_transporter-like_CS"/>
</dbReference>
<name>A0A1I2G014_9MICO</name>
<dbReference type="InterPro" id="IPR003593">
    <property type="entry name" value="AAA+_ATPase"/>
</dbReference>
<dbReference type="InterPro" id="IPR050153">
    <property type="entry name" value="Metal_Ion_Import_ABC"/>
</dbReference>
<evidence type="ECO:0000256" key="2">
    <source>
        <dbReference type="ARBA" id="ARBA00022448"/>
    </source>
</evidence>
<evidence type="ECO:0000259" key="5">
    <source>
        <dbReference type="PROSITE" id="PS50893"/>
    </source>
</evidence>
<accession>A0A1I2G014</accession>
<dbReference type="PANTHER" id="PTHR42734:SF5">
    <property type="entry name" value="IRON TRANSPORT SYSTEM ATP-BINDING PROTEIN HI_0361-RELATED"/>
    <property type="match status" value="1"/>
</dbReference>
<dbReference type="RefSeq" id="WP_093376928.1">
    <property type="nucleotide sequence ID" value="NZ_BNAN01000002.1"/>
</dbReference>
<evidence type="ECO:0000313" key="6">
    <source>
        <dbReference type="EMBL" id="SFF10086.1"/>
    </source>
</evidence>
<keyword evidence="7" id="KW-1185">Reference proteome</keyword>
<protein>
    <submittedName>
        <fullName evidence="6">Manganese transport system ATP-binding protein</fullName>
    </submittedName>
</protein>
<dbReference type="SUPFAM" id="SSF52540">
    <property type="entry name" value="P-loop containing nucleoside triphosphate hydrolases"/>
    <property type="match status" value="1"/>
</dbReference>
<keyword evidence="3" id="KW-0547">Nucleotide-binding</keyword>
<dbReference type="EMBL" id="FONZ01000002">
    <property type="protein sequence ID" value="SFF10086.1"/>
    <property type="molecule type" value="Genomic_DNA"/>
</dbReference>
<keyword evidence="4 6" id="KW-0067">ATP-binding</keyword>
<proteinExistence type="inferred from homology"/>
<dbReference type="GO" id="GO:0005524">
    <property type="term" value="F:ATP binding"/>
    <property type="evidence" value="ECO:0007669"/>
    <property type="project" value="UniProtKB-KW"/>
</dbReference>
<dbReference type="AlphaFoldDB" id="A0A1I2G014"/>
<evidence type="ECO:0000313" key="7">
    <source>
        <dbReference type="Proteomes" id="UP000198520"/>
    </source>
</evidence>
<keyword evidence="2" id="KW-0813">Transport</keyword>
<dbReference type="PANTHER" id="PTHR42734">
    <property type="entry name" value="METAL TRANSPORT SYSTEM ATP-BINDING PROTEIN TM_0124-RELATED"/>
    <property type="match status" value="1"/>
</dbReference>
<dbReference type="CDD" id="cd03235">
    <property type="entry name" value="ABC_Metallic_Cations"/>
    <property type="match status" value="1"/>
</dbReference>
<organism evidence="6 7">
    <name type="scientific">Flavimobilis marinus</name>
    <dbReference type="NCBI Taxonomy" id="285351"/>
    <lineage>
        <taxon>Bacteria</taxon>
        <taxon>Bacillati</taxon>
        <taxon>Actinomycetota</taxon>
        <taxon>Actinomycetes</taxon>
        <taxon>Micrococcales</taxon>
        <taxon>Jonesiaceae</taxon>
        <taxon>Flavimobilis</taxon>
    </lineage>
</organism>
<dbReference type="SMART" id="SM00382">
    <property type="entry name" value="AAA"/>
    <property type="match status" value="1"/>
</dbReference>
<dbReference type="InterPro" id="IPR003439">
    <property type="entry name" value="ABC_transporter-like_ATP-bd"/>
</dbReference>
<dbReference type="STRING" id="285351.SAMN04488035_1593"/>
<dbReference type="Pfam" id="PF00005">
    <property type="entry name" value="ABC_tran"/>
    <property type="match status" value="1"/>
</dbReference>
<comment type="similarity">
    <text evidence="1">Belongs to the ABC transporter superfamily.</text>
</comment>
<sequence>MSAAAVELRGVTARYGQVLALDDVTLTMPAGRITAVVGVNGSGKSTMFKLVMGALSPWAGTVQVLGRSTAEARRAGLVAYVPQAHDVDWDFPVSVREVVATGRYGRLGLTRRLRPADRDAVEAALDDVGLAALADRQIGELSGGQRKRAFVARAIAQEARVLLLDEPFAGVDTVSQDGITAVLKQLRKRGTSVVVSTHELGSAPDLADHAVVLHRSLVFSGPAAQGLAPEVLARAFGMVR</sequence>
<feature type="domain" description="ABC transporter" evidence="5">
    <location>
        <begin position="6"/>
        <end position="240"/>
    </location>
</feature>
<dbReference type="PROSITE" id="PS00211">
    <property type="entry name" value="ABC_TRANSPORTER_1"/>
    <property type="match status" value="1"/>
</dbReference>
<dbReference type="Gene3D" id="3.40.50.300">
    <property type="entry name" value="P-loop containing nucleotide triphosphate hydrolases"/>
    <property type="match status" value="1"/>
</dbReference>
<dbReference type="Proteomes" id="UP000198520">
    <property type="component" value="Unassembled WGS sequence"/>
</dbReference>
<dbReference type="PROSITE" id="PS50893">
    <property type="entry name" value="ABC_TRANSPORTER_2"/>
    <property type="match status" value="1"/>
</dbReference>
<dbReference type="GO" id="GO:0016887">
    <property type="term" value="F:ATP hydrolysis activity"/>
    <property type="evidence" value="ECO:0007669"/>
    <property type="project" value="InterPro"/>
</dbReference>
<evidence type="ECO:0000256" key="1">
    <source>
        <dbReference type="ARBA" id="ARBA00005417"/>
    </source>
</evidence>
<reference evidence="7" key="1">
    <citation type="submission" date="2016-10" db="EMBL/GenBank/DDBJ databases">
        <authorList>
            <person name="Varghese N."/>
            <person name="Submissions S."/>
        </authorList>
    </citation>
    <scope>NUCLEOTIDE SEQUENCE [LARGE SCALE GENOMIC DNA]</scope>
    <source>
        <strain evidence="7">DSM 19083</strain>
    </source>
</reference>
<evidence type="ECO:0000256" key="3">
    <source>
        <dbReference type="ARBA" id="ARBA00022741"/>
    </source>
</evidence>
<dbReference type="OrthoDB" id="5296765at2"/>
<evidence type="ECO:0000256" key="4">
    <source>
        <dbReference type="ARBA" id="ARBA00022840"/>
    </source>
</evidence>